<proteinExistence type="predicted"/>
<dbReference type="AlphaFoldDB" id="A0A1P8MQP1"/>
<dbReference type="Proteomes" id="UP000186336">
    <property type="component" value="Chromosome"/>
</dbReference>
<evidence type="ECO:0000313" key="1">
    <source>
        <dbReference type="EMBL" id="APX10378.1"/>
    </source>
</evidence>
<dbReference type="Gene3D" id="3.30.530.20">
    <property type="match status" value="1"/>
</dbReference>
<keyword evidence="2" id="KW-1185">Reference proteome</keyword>
<dbReference type="EMBL" id="CP019312">
    <property type="protein sequence ID" value="APX10378.1"/>
    <property type="molecule type" value="Genomic_DNA"/>
</dbReference>
<protein>
    <recommendedName>
        <fullName evidence="3">SRPBCC family protein</fullName>
    </recommendedName>
</protein>
<dbReference type="STRING" id="299262.BWR18_00690"/>
<dbReference type="OrthoDB" id="7428016at2"/>
<dbReference type="SUPFAM" id="SSF55961">
    <property type="entry name" value="Bet v1-like"/>
    <property type="match status" value="1"/>
</dbReference>
<accession>A0A1P8MQP1</accession>
<reference evidence="1 2" key="1">
    <citation type="submission" date="2017-01" db="EMBL/GenBank/DDBJ databases">
        <title>Complete genome of Tateyamaria omphalii DOK1-4 isolated from seawater in Dokdo.</title>
        <authorList>
            <person name="Kim J.H."/>
            <person name="Chi W.-J."/>
        </authorList>
    </citation>
    <scope>NUCLEOTIDE SEQUENCE [LARGE SCALE GENOMIC DNA]</scope>
    <source>
        <strain evidence="1 2">DOK1-4</strain>
    </source>
</reference>
<evidence type="ECO:0008006" key="3">
    <source>
        <dbReference type="Google" id="ProtNLM"/>
    </source>
</evidence>
<dbReference type="KEGG" id="tom:BWR18_00690"/>
<gene>
    <name evidence="1" type="ORF">BWR18_00690</name>
</gene>
<organism evidence="1 2">
    <name type="scientific">Tateyamaria omphalii</name>
    <dbReference type="NCBI Taxonomy" id="299262"/>
    <lineage>
        <taxon>Bacteria</taxon>
        <taxon>Pseudomonadati</taxon>
        <taxon>Pseudomonadota</taxon>
        <taxon>Alphaproteobacteria</taxon>
        <taxon>Rhodobacterales</taxon>
        <taxon>Roseobacteraceae</taxon>
        <taxon>Tateyamaria</taxon>
    </lineage>
</organism>
<evidence type="ECO:0000313" key="2">
    <source>
        <dbReference type="Proteomes" id="UP000186336"/>
    </source>
</evidence>
<dbReference type="RefSeq" id="WP_076626219.1">
    <property type="nucleotide sequence ID" value="NZ_CP019312.1"/>
</dbReference>
<dbReference type="InterPro" id="IPR023393">
    <property type="entry name" value="START-like_dom_sf"/>
</dbReference>
<name>A0A1P8MQP1_9RHOB</name>
<sequence>MHDIELSTFLDAPPDRVWDALHTPRLLSFVAHPILRFDPVEPAQLPERWVDGDYIVRMTWRGVVPLGRQVIRISHPEGAEGVRYIRDNGSSAIIRRWDHLVSVAPEGAGTRYTDRVTIEAGVLTWAVARFARSFYAHRQRRWRQLVAHGFDYAAV</sequence>